<evidence type="ECO:0000256" key="7">
    <source>
        <dbReference type="ARBA" id="ARBA00022723"/>
    </source>
</evidence>
<comment type="cofactor">
    <cofactor evidence="1">
        <name>Mg(2+)</name>
        <dbReference type="ChEBI" id="CHEBI:18420"/>
    </cofactor>
</comment>
<evidence type="ECO:0000256" key="8">
    <source>
        <dbReference type="ARBA" id="ARBA00022741"/>
    </source>
</evidence>
<feature type="region of interest" description="Disordered" evidence="17">
    <location>
        <begin position="1"/>
        <end position="276"/>
    </location>
</feature>
<feature type="region of interest" description="Disordered" evidence="17">
    <location>
        <begin position="373"/>
        <end position="406"/>
    </location>
</feature>
<feature type="compositionally biased region" description="Low complexity" evidence="17">
    <location>
        <begin position="429"/>
        <end position="452"/>
    </location>
</feature>
<keyword evidence="20" id="KW-1185">Reference proteome</keyword>
<feature type="compositionally biased region" description="Low complexity" evidence="17">
    <location>
        <begin position="31"/>
        <end position="60"/>
    </location>
</feature>
<feature type="compositionally biased region" description="Low complexity" evidence="17">
    <location>
        <begin position="166"/>
        <end position="178"/>
    </location>
</feature>
<feature type="region of interest" description="Disordered" evidence="17">
    <location>
        <begin position="313"/>
        <end position="335"/>
    </location>
</feature>
<evidence type="ECO:0000259" key="18">
    <source>
        <dbReference type="Pfam" id="PF04548"/>
    </source>
</evidence>
<keyword evidence="11" id="KW-0460">Magnesium</keyword>
<gene>
    <name evidence="19" type="ORF">EMPS_05332</name>
</gene>
<dbReference type="GO" id="GO:0015031">
    <property type="term" value="P:protein transport"/>
    <property type="evidence" value="ECO:0007669"/>
    <property type="project" value="UniProtKB-KW"/>
</dbReference>
<evidence type="ECO:0000313" key="19">
    <source>
        <dbReference type="EMBL" id="GJJ72974.1"/>
    </source>
</evidence>
<dbReference type="GO" id="GO:0016020">
    <property type="term" value="C:membrane"/>
    <property type="evidence" value="ECO:0007669"/>
    <property type="project" value="UniProtKB-SubCell"/>
</dbReference>
<dbReference type="PANTHER" id="PTHR10903:SF135">
    <property type="entry name" value="TRANSLOCASE OF CHLOROPLAST 120, CHLOROPLASTIC-RELATED"/>
    <property type="match status" value="1"/>
</dbReference>
<feature type="compositionally biased region" description="Polar residues" evidence="17">
    <location>
        <begin position="216"/>
        <end position="236"/>
    </location>
</feature>
<keyword evidence="6" id="KW-0812">Transmembrane</keyword>
<keyword evidence="15" id="KW-0472">Membrane</keyword>
<evidence type="ECO:0000256" key="6">
    <source>
        <dbReference type="ARBA" id="ARBA00022692"/>
    </source>
</evidence>
<evidence type="ECO:0000256" key="16">
    <source>
        <dbReference type="ARBA" id="ARBA00024013"/>
    </source>
</evidence>
<feature type="compositionally biased region" description="Low complexity" evidence="17">
    <location>
        <begin position="251"/>
        <end position="270"/>
    </location>
</feature>
<feature type="region of interest" description="Disordered" evidence="17">
    <location>
        <begin position="422"/>
        <end position="452"/>
    </location>
</feature>
<keyword evidence="8" id="KW-0547">Nucleotide-binding</keyword>
<sequence length="779" mass="83378">MDGRFGEGSSGRYYDRERQHSMPDLPPPGPQQQQQYQLYLQRQRQQQHQQQWQQDQQQQQTPLHAPYSHNDASNGGIYGGLAAHLPPQRPLPPNHLRPQQQHRLSLRPLAGPPIPPNKPDPDTLSRSRSAAFSAIFHNERDAIQQGRIRTGEGGNGSGGGLAQPISASSASTTVLSTSPRGDFGFDQGHYIPTTKPKSIPPPPIPKNKPIFAGSFHATSTSTAAPLLSYDQNSPSAGNIARPDITPAFATGINSDSSRSSGSIGSGSSNGSNGGAAGLLRAKSLAAQTNPSQRQALLEQKRYQQNRLAQYREDMDGGSTPQTIASNPEPSAKVELDDEMTSNYGSSRKRATTSLPILNERAVLPSLQELSFSSTAATSTTGPATIVTTATPSPSPPEQNSSPSLGSKLKDTLLQRVQELHRVPQQEAGPLSSPPSSVTPAPTTTTPAMVPLPTTPTAATFKVDDGSLARAGTVMGGVLGTSATKLIIHDVKSHSSGLTQKIEGPGPVVLMAVGKTGQGKSSLLNRIMGTSELKASASVRAVTKGIAERTGWGKFEDSRRVLVTLVDTPGLADTEGDDEKNIPILKESIRSIGTRLGVTAFLLVFKIDSGVDMILTILQAFNDIMKDLPNFWGNVILVFTGCDFRRNVMNTKQLYHEEIQAQLEKHFFQGLSMNGSGGDDNNGSSNGDNSQDSFQDGPQSPEDEDEQGSGTEAGGKMPLVPMIFLTTAEAPCGFSLGEKCDCKARTTFLNAGLKRLWYAVRSKKRWVLDQEDDELSNGHS</sequence>
<evidence type="ECO:0000256" key="14">
    <source>
        <dbReference type="ARBA" id="ARBA00023134"/>
    </source>
</evidence>
<keyword evidence="4" id="KW-0150">Chloroplast</keyword>
<dbReference type="GO" id="GO:0016787">
    <property type="term" value="F:hydrolase activity"/>
    <property type="evidence" value="ECO:0007669"/>
    <property type="project" value="UniProtKB-KW"/>
</dbReference>
<dbReference type="Proteomes" id="UP000827284">
    <property type="component" value="Unassembled WGS sequence"/>
</dbReference>
<reference evidence="19" key="2">
    <citation type="journal article" date="2022" name="Microbiol. Resour. Announc.">
        <title>Whole-Genome Sequence of Entomortierella parvispora E1425, a Mucoromycotan Fungus Associated with Burkholderiaceae-Related Endosymbiotic Bacteria.</title>
        <authorList>
            <person name="Herlambang A."/>
            <person name="Guo Y."/>
            <person name="Takashima Y."/>
            <person name="Narisawa K."/>
            <person name="Ohta H."/>
            <person name="Nishizawa T."/>
        </authorList>
    </citation>
    <scope>NUCLEOTIDE SEQUENCE</scope>
    <source>
        <strain evidence="19">E1425</strain>
    </source>
</reference>
<dbReference type="AlphaFoldDB" id="A0A9P3HA45"/>
<feature type="compositionally biased region" description="Gly residues" evidence="17">
    <location>
        <begin position="151"/>
        <end position="161"/>
    </location>
</feature>
<evidence type="ECO:0000256" key="5">
    <source>
        <dbReference type="ARBA" id="ARBA00022640"/>
    </source>
</evidence>
<evidence type="ECO:0000256" key="13">
    <source>
        <dbReference type="ARBA" id="ARBA00022989"/>
    </source>
</evidence>
<feature type="compositionally biased region" description="Low complexity" evidence="17">
    <location>
        <begin position="680"/>
        <end position="695"/>
    </location>
</feature>
<comment type="subcellular location">
    <subcellularLocation>
        <location evidence="2">Membrane</location>
        <topology evidence="2">Single-pass membrane protein</topology>
    </subcellularLocation>
    <subcellularLocation>
        <location evidence="16">Plastid</location>
        <location evidence="16">Chloroplast outer membrane</location>
    </subcellularLocation>
</comment>
<evidence type="ECO:0000256" key="10">
    <source>
        <dbReference type="ARBA" id="ARBA00022805"/>
    </source>
</evidence>
<keyword evidence="3" id="KW-0813">Transport</keyword>
<evidence type="ECO:0000256" key="15">
    <source>
        <dbReference type="ARBA" id="ARBA00023136"/>
    </source>
</evidence>
<evidence type="ECO:0000256" key="12">
    <source>
        <dbReference type="ARBA" id="ARBA00022927"/>
    </source>
</evidence>
<evidence type="ECO:0000256" key="4">
    <source>
        <dbReference type="ARBA" id="ARBA00022528"/>
    </source>
</evidence>
<dbReference type="InterPro" id="IPR006703">
    <property type="entry name" value="G_AIG1"/>
</dbReference>
<reference evidence="19" key="1">
    <citation type="submission" date="2021-11" db="EMBL/GenBank/DDBJ databases">
        <authorList>
            <person name="Herlambang A."/>
            <person name="Guo Y."/>
            <person name="Takashima Y."/>
            <person name="Nishizawa T."/>
        </authorList>
    </citation>
    <scope>NUCLEOTIDE SEQUENCE</scope>
    <source>
        <strain evidence="19">E1425</strain>
    </source>
</reference>
<keyword evidence="10" id="KW-1002">Plastid outer membrane</keyword>
<evidence type="ECO:0000256" key="2">
    <source>
        <dbReference type="ARBA" id="ARBA00004167"/>
    </source>
</evidence>
<keyword evidence="12" id="KW-0653">Protein transport</keyword>
<comment type="caution">
    <text evidence="19">The sequence shown here is derived from an EMBL/GenBank/DDBJ whole genome shotgun (WGS) entry which is preliminary data.</text>
</comment>
<evidence type="ECO:0000256" key="3">
    <source>
        <dbReference type="ARBA" id="ARBA00022448"/>
    </source>
</evidence>
<evidence type="ECO:0000256" key="1">
    <source>
        <dbReference type="ARBA" id="ARBA00001946"/>
    </source>
</evidence>
<dbReference type="EMBL" id="BQFW01000007">
    <property type="protein sequence ID" value="GJJ72974.1"/>
    <property type="molecule type" value="Genomic_DNA"/>
</dbReference>
<dbReference type="PANTHER" id="PTHR10903">
    <property type="entry name" value="GTPASE, IMAP FAMILY MEMBER-RELATED"/>
    <property type="match status" value="1"/>
</dbReference>
<dbReference type="Gene3D" id="3.40.50.300">
    <property type="entry name" value="P-loop containing nucleotide triphosphate hydrolases"/>
    <property type="match status" value="1"/>
</dbReference>
<evidence type="ECO:0000256" key="9">
    <source>
        <dbReference type="ARBA" id="ARBA00022801"/>
    </source>
</evidence>
<keyword evidence="9" id="KW-0378">Hydrolase</keyword>
<feature type="compositionally biased region" description="Low complexity" evidence="17">
    <location>
        <begin position="373"/>
        <end position="403"/>
    </location>
</feature>
<keyword evidence="13" id="KW-1133">Transmembrane helix</keyword>
<proteinExistence type="predicted"/>
<name>A0A9P3HA45_9FUNG</name>
<dbReference type="GO" id="GO:0005525">
    <property type="term" value="F:GTP binding"/>
    <property type="evidence" value="ECO:0007669"/>
    <property type="project" value="UniProtKB-KW"/>
</dbReference>
<keyword evidence="5" id="KW-0934">Plastid</keyword>
<evidence type="ECO:0000256" key="11">
    <source>
        <dbReference type="ARBA" id="ARBA00022842"/>
    </source>
</evidence>
<dbReference type="OrthoDB" id="8954335at2759"/>
<accession>A0A9P3HA45</accession>
<dbReference type="SUPFAM" id="SSF52540">
    <property type="entry name" value="P-loop containing nucleoside triphosphate hydrolases"/>
    <property type="match status" value="1"/>
</dbReference>
<keyword evidence="14" id="KW-0342">GTP-binding</keyword>
<dbReference type="Pfam" id="PF04548">
    <property type="entry name" value="AIG1"/>
    <property type="match status" value="1"/>
</dbReference>
<feature type="compositionally biased region" description="Polar residues" evidence="17">
    <location>
        <begin position="318"/>
        <end position="328"/>
    </location>
</feature>
<organism evidence="19 20">
    <name type="scientific">Entomortierella parvispora</name>
    <dbReference type="NCBI Taxonomy" id="205924"/>
    <lineage>
        <taxon>Eukaryota</taxon>
        <taxon>Fungi</taxon>
        <taxon>Fungi incertae sedis</taxon>
        <taxon>Mucoromycota</taxon>
        <taxon>Mortierellomycotina</taxon>
        <taxon>Mortierellomycetes</taxon>
        <taxon>Mortierellales</taxon>
        <taxon>Mortierellaceae</taxon>
        <taxon>Entomortierella</taxon>
    </lineage>
</organism>
<evidence type="ECO:0000256" key="17">
    <source>
        <dbReference type="SAM" id="MobiDB-lite"/>
    </source>
</evidence>
<feature type="domain" description="AIG1-type G" evidence="18">
    <location>
        <begin position="509"/>
        <end position="643"/>
    </location>
</feature>
<keyword evidence="7" id="KW-0479">Metal-binding</keyword>
<feature type="region of interest" description="Disordered" evidence="17">
    <location>
        <begin position="673"/>
        <end position="714"/>
    </location>
</feature>
<dbReference type="InterPro" id="IPR045058">
    <property type="entry name" value="GIMA/IAN/Toc"/>
</dbReference>
<dbReference type="GO" id="GO:0046872">
    <property type="term" value="F:metal ion binding"/>
    <property type="evidence" value="ECO:0007669"/>
    <property type="project" value="UniProtKB-KW"/>
</dbReference>
<protein>
    <recommendedName>
        <fullName evidence="18">AIG1-type G domain-containing protein</fullName>
    </recommendedName>
</protein>
<evidence type="ECO:0000313" key="20">
    <source>
        <dbReference type="Proteomes" id="UP000827284"/>
    </source>
</evidence>
<dbReference type="InterPro" id="IPR027417">
    <property type="entry name" value="P-loop_NTPase"/>
</dbReference>